<name>A0ABS8TS29_DATST</name>
<reference evidence="1 2" key="1">
    <citation type="journal article" date="2021" name="BMC Genomics">
        <title>Datura genome reveals duplications of psychoactive alkaloid biosynthetic genes and high mutation rate following tissue culture.</title>
        <authorList>
            <person name="Rajewski A."/>
            <person name="Carter-House D."/>
            <person name="Stajich J."/>
            <person name="Litt A."/>
        </authorList>
    </citation>
    <scope>NUCLEOTIDE SEQUENCE [LARGE SCALE GENOMIC DNA]</scope>
    <source>
        <strain evidence="1">AR-01</strain>
    </source>
</reference>
<protein>
    <recommendedName>
        <fullName evidence="3">Transmembrane protein</fullName>
    </recommendedName>
</protein>
<organism evidence="1 2">
    <name type="scientific">Datura stramonium</name>
    <name type="common">Jimsonweed</name>
    <name type="synonym">Common thornapple</name>
    <dbReference type="NCBI Taxonomy" id="4076"/>
    <lineage>
        <taxon>Eukaryota</taxon>
        <taxon>Viridiplantae</taxon>
        <taxon>Streptophyta</taxon>
        <taxon>Embryophyta</taxon>
        <taxon>Tracheophyta</taxon>
        <taxon>Spermatophyta</taxon>
        <taxon>Magnoliopsida</taxon>
        <taxon>eudicotyledons</taxon>
        <taxon>Gunneridae</taxon>
        <taxon>Pentapetalae</taxon>
        <taxon>asterids</taxon>
        <taxon>lamiids</taxon>
        <taxon>Solanales</taxon>
        <taxon>Solanaceae</taxon>
        <taxon>Solanoideae</taxon>
        <taxon>Datureae</taxon>
        <taxon>Datura</taxon>
    </lineage>
</organism>
<accession>A0ABS8TS29</accession>
<proteinExistence type="predicted"/>
<evidence type="ECO:0008006" key="3">
    <source>
        <dbReference type="Google" id="ProtNLM"/>
    </source>
</evidence>
<sequence length="74" mass="7738">MDLGSGCWWNIGTGDSGMILDGGIWRIWLIMGSRSIVVVLGVEVVGTVGNDGKCSCTSELRDGKRGGGLLVLRG</sequence>
<dbReference type="EMBL" id="JACEIK010001994">
    <property type="protein sequence ID" value="MCD7473599.1"/>
    <property type="molecule type" value="Genomic_DNA"/>
</dbReference>
<comment type="caution">
    <text evidence="1">The sequence shown here is derived from an EMBL/GenBank/DDBJ whole genome shotgun (WGS) entry which is preliminary data.</text>
</comment>
<gene>
    <name evidence="1" type="ORF">HAX54_015540</name>
</gene>
<dbReference type="Proteomes" id="UP000823775">
    <property type="component" value="Unassembled WGS sequence"/>
</dbReference>
<keyword evidence="2" id="KW-1185">Reference proteome</keyword>
<feature type="non-terminal residue" evidence="1">
    <location>
        <position position="74"/>
    </location>
</feature>
<evidence type="ECO:0000313" key="2">
    <source>
        <dbReference type="Proteomes" id="UP000823775"/>
    </source>
</evidence>
<evidence type="ECO:0000313" key="1">
    <source>
        <dbReference type="EMBL" id="MCD7473599.1"/>
    </source>
</evidence>